<sequence>MLLTSPKHDTWAALAALTAGALTWQPIALVAGLLTVWTAMGLLSEWHARRTVLALVRTAPHGLITIRQNTSGGQTVRLVWRAGSGPRRRQSRT</sequence>
<dbReference type="Proteomes" id="UP000253303">
    <property type="component" value="Unassembled WGS sequence"/>
</dbReference>
<organism evidence="2 3">
    <name type="scientific">Spongiactinospora rosea</name>
    <dbReference type="NCBI Taxonomy" id="2248750"/>
    <lineage>
        <taxon>Bacteria</taxon>
        <taxon>Bacillati</taxon>
        <taxon>Actinomycetota</taxon>
        <taxon>Actinomycetes</taxon>
        <taxon>Streptosporangiales</taxon>
        <taxon>Streptosporangiaceae</taxon>
        <taxon>Spongiactinospora</taxon>
    </lineage>
</organism>
<evidence type="ECO:0000313" key="3">
    <source>
        <dbReference type="Proteomes" id="UP000253303"/>
    </source>
</evidence>
<dbReference type="EMBL" id="QMEY01000005">
    <property type="protein sequence ID" value="RBQ19424.1"/>
    <property type="molecule type" value="Genomic_DNA"/>
</dbReference>
<evidence type="ECO:0000313" key="2">
    <source>
        <dbReference type="EMBL" id="RBQ19424.1"/>
    </source>
</evidence>
<feature type="transmembrane region" description="Helical" evidence="1">
    <location>
        <begin position="12"/>
        <end position="40"/>
    </location>
</feature>
<dbReference type="OrthoDB" id="3541601at2"/>
<keyword evidence="3" id="KW-1185">Reference proteome</keyword>
<proteinExistence type="predicted"/>
<gene>
    <name evidence="2" type="ORF">DP939_16045</name>
</gene>
<name>A0A366M1G7_9ACTN</name>
<dbReference type="AlphaFoldDB" id="A0A366M1G7"/>
<keyword evidence="1" id="KW-1133">Transmembrane helix</keyword>
<reference evidence="2 3" key="1">
    <citation type="submission" date="2018-06" db="EMBL/GenBank/DDBJ databases">
        <title>Sphaerisporangium craniellae sp. nov., isolated from a marine sponge in the South China Sea.</title>
        <authorList>
            <person name="Li L."/>
        </authorList>
    </citation>
    <scope>NUCLEOTIDE SEQUENCE [LARGE SCALE GENOMIC DNA]</scope>
    <source>
        <strain evidence="2 3">LHW63015</strain>
    </source>
</reference>
<keyword evidence="1" id="KW-0812">Transmembrane</keyword>
<evidence type="ECO:0000256" key="1">
    <source>
        <dbReference type="SAM" id="Phobius"/>
    </source>
</evidence>
<keyword evidence="1" id="KW-0472">Membrane</keyword>
<protein>
    <submittedName>
        <fullName evidence="2">Uncharacterized protein</fullName>
    </submittedName>
</protein>
<dbReference type="RefSeq" id="WP_147268011.1">
    <property type="nucleotide sequence ID" value="NZ_QMEY01000005.1"/>
</dbReference>
<comment type="caution">
    <text evidence="2">The sequence shown here is derived from an EMBL/GenBank/DDBJ whole genome shotgun (WGS) entry which is preliminary data.</text>
</comment>
<accession>A0A366M1G7</accession>